<protein>
    <submittedName>
        <fullName evidence="2">Uncharacterized protein</fullName>
    </submittedName>
</protein>
<evidence type="ECO:0000313" key="6">
    <source>
        <dbReference type="Proteomes" id="UP000241903"/>
    </source>
</evidence>
<accession>A0A1D8KP88</accession>
<evidence type="ECO:0000313" key="2">
    <source>
        <dbReference type="EMBL" id="AOV60432.1"/>
    </source>
</evidence>
<keyword evidence="4" id="KW-1185">Reference proteome</keyword>
<dbReference type="GeneID" id="30307641"/>
<reference evidence="4 5" key="1">
    <citation type="journal article" date="2016" name="Virology">
        <title>The genomic content and context of auxiliary metabolic genes in marine cyanomyoviruses.</title>
        <authorList>
            <person name="Crummett L.T."/>
            <person name="Puxty R.J."/>
            <person name="Weihe C."/>
            <person name="Marston M.F."/>
            <person name="Martiny J.B."/>
        </authorList>
    </citation>
    <scope>NUCLEOTIDE SEQUENCE [LARGE SCALE GENOMIC DNA]</scope>
    <source>
        <strain evidence="1">0808SB05</strain>
        <strain evidence="2">0908SB82</strain>
        <strain evidence="3">1109NB16</strain>
    </source>
</reference>
<evidence type="ECO:0000313" key="1">
    <source>
        <dbReference type="EMBL" id="AOV60205.1"/>
    </source>
</evidence>
<dbReference type="KEGG" id="vg:30307641"/>
<sequence length="69" mass="7962">MTFIEGLIASGYVFDEEDYDGCFVKIDADGFIHLYQEGEDEGEWNYVKMTEDFDVISEVTFDPDSNFIV</sequence>
<dbReference type="EMBL" id="KU686204">
    <property type="protein sequence ID" value="AOV60205.1"/>
    <property type="molecule type" value="Genomic_DNA"/>
</dbReference>
<evidence type="ECO:0000313" key="4">
    <source>
        <dbReference type="Proteomes" id="UP000202784"/>
    </source>
</evidence>
<name>A0A1D8KP88_9CAUD</name>
<dbReference type="EMBL" id="KU686206">
    <property type="protein sequence ID" value="AOV60660.1"/>
    <property type="molecule type" value="Genomic_DNA"/>
</dbReference>
<dbReference type="Proteomes" id="UP000240393">
    <property type="component" value="Segment"/>
</dbReference>
<evidence type="ECO:0000313" key="3">
    <source>
        <dbReference type="EMBL" id="AOV60660.1"/>
    </source>
</evidence>
<dbReference type="Proteomes" id="UP000241903">
    <property type="component" value="Segment"/>
</dbReference>
<evidence type="ECO:0000313" key="5">
    <source>
        <dbReference type="Proteomes" id="UP000240393"/>
    </source>
</evidence>
<proteinExistence type="predicted"/>
<organism evidence="2 6">
    <name type="scientific">Synechococcus phage S-CAM9</name>
    <dbReference type="NCBI Taxonomy" id="1883369"/>
    <lineage>
        <taxon>Viruses</taxon>
        <taxon>Duplodnaviria</taxon>
        <taxon>Heunggongvirae</taxon>
        <taxon>Uroviricota</taxon>
        <taxon>Caudoviricetes</taxon>
        <taxon>Pantevenvirales</taxon>
        <taxon>Kyanoviridae</taxon>
        <taxon>Kanaloavirus</taxon>
        <taxon>Kanaloavirus scam9</taxon>
    </lineage>
</organism>
<dbReference type="RefSeq" id="YP_009322492.1">
    <property type="nucleotide sequence ID" value="NC_031922.1"/>
</dbReference>
<gene>
    <name evidence="3" type="ORF">N161109_057</name>
    <name evidence="1" type="ORF">S050808_058</name>
    <name evidence="2" type="ORF">S820908_057</name>
</gene>
<dbReference type="EMBL" id="KU686205">
    <property type="protein sequence ID" value="AOV60432.1"/>
    <property type="molecule type" value="Genomic_DNA"/>
</dbReference>
<dbReference type="Proteomes" id="UP000202784">
    <property type="component" value="Segment"/>
</dbReference>